<dbReference type="AlphaFoldDB" id="A0A4D7BND7"/>
<dbReference type="GO" id="GO:0003677">
    <property type="term" value="F:DNA binding"/>
    <property type="evidence" value="ECO:0007669"/>
    <property type="project" value="UniProtKB-KW"/>
</dbReference>
<dbReference type="InterPro" id="IPR001387">
    <property type="entry name" value="Cro/C1-type_HTH"/>
</dbReference>
<dbReference type="InterPro" id="IPR010982">
    <property type="entry name" value="Lambda_DNA-bd_dom_sf"/>
</dbReference>
<evidence type="ECO:0000256" key="1">
    <source>
        <dbReference type="ARBA" id="ARBA00023125"/>
    </source>
</evidence>
<evidence type="ECO:0000313" key="3">
    <source>
        <dbReference type="EMBL" id="QCI69142.1"/>
    </source>
</evidence>
<dbReference type="KEGG" id="pstg:E8M01_10275"/>
<dbReference type="SUPFAM" id="SSF47413">
    <property type="entry name" value="lambda repressor-like DNA-binding domains"/>
    <property type="match status" value="1"/>
</dbReference>
<evidence type="ECO:0000259" key="2">
    <source>
        <dbReference type="PROSITE" id="PS50943"/>
    </source>
</evidence>
<dbReference type="GO" id="GO:0005829">
    <property type="term" value="C:cytosol"/>
    <property type="evidence" value="ECO:0007669"/>
    <property type="project" value="TreeGrafter"/>
</dbReference>
<protein>
    <submittedName>
        <fullName evidence="3">Helix-turn-helix transcriptional regulator</fullName>
    </submittedName>
</protein>
<dbReference type="OrthoDB" id="2986852at2"/>
<dbReference type="CDD" id="cd00093">
    <property type="entry name" value="HTH_XRE"/>
    <property type="match status" value="1"/>
</dbReference>
<proteinExistence type="predicted"/>
<dbReference type="GO" id="GO:0003700">
    <property type="term" value="F:DNA-binding transcription factor activity"/>
    <property type="evidence" value="ECO:0007669"/>
    <property type="project" value="TreeGrafter"/>
</dbReference>
<accession>A0A4D7BND7</accession>
<feature type="domain" description="HTH cro/C1-type" evidence="2">
    <location>
        <begin position="13"/>
        <end position="67"/>
    </location>
</feature>
<dbReference type="Proteomes" id="UP000298781">
    <property type="component" value="Chromosome"/>
</dbReference>
<name>A0A4D7BND7_9HYPH</name>
<dbReference type="PANTHER" id="PTHR46797">
    <property type="entry name" value="HTH-TYPE TRANSCRIPTIONAL REGULATOR"/>
    <property type="match status" value="1"/>
</dbReference>
<keyword evidence="1" id="KW-0238">DNA-binding</keyword>
<dbReference type="PANTHER" id="PTHR46797:SF1">
    <property type="entry name" value="METHYLPHOSPHONATE SYNTHASE"/>
    <property type="match status" value="1"/>
</dbReference>
<dbReference type="EMBL" id="CP039690">
    <property type="protein sequence ID" value="QCI69142.1"/>
    <property type="molecule type" value="Genomic_DNA"/>
</dbReference>
<gene>
    <name evidence="3" type="ORF">E8M01_10275</name>
</gene>
<dbReference type="SMART" id="SM00530">
    <property type="entry name" value="HTH_XRE"/>
    <property type="match status" value="1"/>
</dbReference>
<dbReference type="Pfam" id="PF01381">
    <property type="entry name" value="HTH_3"/>
    <property type="match status" value="1"/>
</dbReference>
<evidence type="ECO:0000313" key="4">
    <source>
        <dbReference type="Proteomes" id="UP000298781"/>
    </source>
</evidence>
<dbReference type="InterPro" id="IPR050807">
    <property type="entry name" value="TransReg_Diox_bact_type"/>
</dbReference>
<keyword evidence="4" id="KW-1185">Reference proteome</keyword>
<dbReference type="Gene3D" id="1.10.260.40">
    <property type="entry name" value="lambda repressor-like DNA-binding domains"/>
    <property type="match status" value="1"/>
</dbReference>
<dbReference type="PROSITE" id="PS50943">
    <property type="entry name" value="HTH_CROC1"/>
    <property type="match status" value="1"/>
</dbReference>
<organism evidence="3 4">
    <name type="scientific">Phreatobacter stygius</name>
    <dbReference type="NCBI Taxonomy" id="1940610"/>
    <lineage>
        <taxon>Bacteria</taxon>
        <taxon>Pseudomonadati</taxon>
        <taxon>Pseudomonadota</taxon>
        <taxon>Alphaproteobacteria</taxon>
        <taxon>Hyphomicrobiales</taxon>
        <taxon>Phreatobacteraceae</taxon>
        <taxon>Phreatobacter</taxon>
    </lineage>
</organism>
<reference evidence="3 4" key="1">
    <citation type="submission" date="2019-04" db="EMBL/GenBank/DDBJ databases">
        <title>Phreatobacter aquaticus sp. nov.</title>
        <authorList>
            <person name="Choi A."/>
        </authorList>
    </citation>
    <scope>NUCLEOTIDE SEQUENCE [LARGE SCALE GENOMIC DNA]</scope>
    <source>
        <strain evidence="3 4">KCTC 52518</strain>
    </source>
</reference>
<sequence length="115" mass="12353">MPDDLKSTIGARVQAMRSVAGMTQEGLAAKIDRTPESVSNIERGKQLPGLDTLSDLATALNVPLVTLLADLVAPRSISAERASMEARLDQICRQLTDADLRIALRQIEAFLGPRG</sequence>